<sequence>MYKTVEQLQLKLCHKFSLSLLRTRETLLKVLMELKDWNGALTYCRLTIPIYRRIYPAMHPMVGLQFYTCGKLEWLLELTEDALQSFIKAADILRITHGTRTPFMKELLSKLEEARAEAAYKHSVSD</sequence>
<name>A0AAQ3JWY2_9LILI</name>
<reference evidence="1 2" key="1">
    <citation type="submission" date="2023-10" db="EMBL/GenBank/DDBJ databases">
        <title>Chromosome-scale genome assembly provides insights into flower coloration mechanisms of Canna indica.</title>
        <authorList>
            <person name="Li C."/>
        </authorList>
    </citation>
    <scope>NUCLEOTIDE SEQUENCE [LARGE SCALE GENOMIC DNA]</scope>
    <source>
        <tissue evidence="1">Flower</tissue>
    </source>
</reference>
<gene>
    <name evidence="1" type="ORF">Cni_G06406</name>
</gene>
<dbReference type="Gene3D" id="1.25.40.10">
    <property type="entry name" value="Tetratricopeptide repeat domain"/>
    <property type="match status" value="1"/>
</dbReference>
<dbReference type="Proteomes" id="UP001327560">
    <property type="component" value="Chromosome 2"/>
</dbReference>
<evidence type="ECO:0000313" key="2">
    <source>
        <dbReference type="Proteomes" id="UP001327560"/>
    </source>
</evidence>
<keyword evidence="2" id="KW-1185">Reference proteome</keyword>
<evidence type="ECO:0000313" key="1">
    <source>
        <dbReference type="EMBL" id="WOK97698.1"/>
    </source>
</evidence>
<dbReference type="InterPro" id="IPR011990">
    <property type="entry name" value="TPR-like_helical_dom_sf"/>
</dbReference>
<dbReference type="EMBL" id="CP136891">
    <property type="protein sequence ID" value="WOK97698.1"/>
    <property type="molecule type" value="Genomic_DNA"/>
</dbReference>
<accession>A0AAQ3JWY2</accession>
<dbReference type="AlphaFoldDB" id="A0AAQ3JWY2"/>
<organism evidence="1 2">
    <name type="scientific">Canna indica</name>
    <name type="common">Indian-shot</name>
    <dbReference type="NCBI Taxonomy" id="4628"/>
    <lineage>
        <taxon>Eukaryota</taxon>
        <taxon>Viridiplantae</taxon>
        <taxon>Streptophyta</taxon>
        <taxon>Embryophyta</taxon>
        <taxon>Tracheophyta</taxon>
        <taxon>Spermatophyta</taxon>
        <taxon>Magnoliopsida</taxon>
        <taxon>Liliopsida</taxon>
        <taxon>Zingiberales</taxon>
        <taxon>Cannaceae</taxon>
        <taxon>Canna</taxon>
    </lineage>
</organism>
<protein>
    <submittedName>
        <fullName evidence="1">Histone-lysine N-methyltransferase ASHR1</fullName>
    </submittedName>
</protein>
<proteinExistence type="predicted"/>